<gene>
    <name evidence="2" type="primary">is21</name>
    <name evidence="2" type="ORF">ACZ87_02169</name>
    <name evidence="1" type="ORF">BBW68_14465</name>
</gene>
<dbReference type="Proteomes" id="UP000244334">
    <property type="component" value="Unassembled WGS sequence"/>
</dbReference>
<dbReference type="EMBL" id="MAYS01000509">
    <property type="protein sequence ID" value="OFC60711.1"/>
    <property type="molecule type" value="Genomic_DNA"/>
</dbReference>
<protein>
    <submittedName>
        <fullName evidence="2">Transposase domain protein</fullName>
    </submittedName>
</protein>
<evidence type="ECO:0000313" key="2">
    <source>
        <dbReference type="EMBL" id="RAP71023.1"/>
    </source>
</evidence>
<comment type="caution">
    <text evidence="1">The sequence shown here is derived from an EMBL/GenBank/DDBJ whole genome shotgun (WGS) entry which is preliminary data.</text>
</comment>
<evidence type="ECO:0000313" key="3">
    <source>
        <dbReference type="Proteomes" id="UP000243534"/>
    </source>
</evidence>
<name>A0A1E7YW28_9GAMM</name>
<evidence type="ECO:0000313" key="4">
    <source>
        <dbReference type="Proteomes" id="UP000244334"/>
    </source>
</evidence>
<reference evidence="2 4" key="2">
    <citation type="submission" date="2018-04" db="EMBL/GenBank/DDBJ databases">
        <title>Genomes of the Obligate Erwinia dacicola and Facultative Enterobacter sp. OLF Endosymbionts of the Olive Fruit fly, Bactrocera oleae.</title>
        <authorList>
            <person name="Estes A.M."/>
            <person name="Hearn D.J."/>
            <person name="Agarwal S."/>
            <person name="Pierson E.A."/>
            <person name="Dunning-Hotopp J.C."/>
        </authorList>
    </citation>
    <scope>NUCLEOTIDE SEQUENCE [LARGE SCALE GENOMIC DNA]</scope>
    <source>
        <strain evidence="2 4">Oroville</strain>
    </source>
</reference>
<keyword evidence="4" id="KW-1185">Reference proteome</keyword>
<organism evidence="1 3">
    <name type="scientific">Candidatus Erwinia dacicola</name>
    <dbReference type="NCBI Taxonomy" id="252393"/>
    <lineage>
        <taxon>Bacteria</taxon>
        <taxon>Pseudomonadati</taxon>
        <taxon>Pseudomonadota</taxon>
        <taxon>Gammaproteobacteria</taxon>
        <taxon>Enterobacterales</taxon>
        <taxon>Erwiniaceae</taxon>
        <taxon>Erwinia</taxon>
    </lineage>
</organism>
<evidence type="ECO:0000313" key="1">
    <source>
        <dbReference type="EMBL" id="OFC60711.1"/>
    </source>
</evidence>
<dbReference type="EMBL" id="LJAM02000215">
    <property type="protein sequence ID" value="RAP71023.1"/>
    <property type="molecule type" value="Genomic_DNA"/>
</dbReference>
<sequence>MQSGKKTVRFETQPGYQLQHDWGEIEAEVGGERCRINFAVNTLGYSRRFHVFAAPCQDAEVTVLNGFYPAGAKMLTVAQIFHVVDNRFLAVARAQNSSYKTNG</sequence>
<dbReference type="Proteomes" id="UP000243534">
    <property type="component" value="Unassembled WGS sequence"/>
</dbReference>
<reference evidence="1 3" key="1">
    <citation type="submission" date="2016-07" db="EMBL/GenBank/DDBJ databases">
        <authorList>
            <person name="Yuval B."/>
        </authorList>
    </citation>
    <scope>NUCLEOTIDE SEQUENCE [LARGE SCALE GENOMIC DNA]</scope>
    <source>
        <strain evidence="1 3">IL</strain>
    </source>
</reference>
<accession>A0A1E7YW28</accession>
<proteinExistence type="predicted"/>
<dbReference type="AlphaFoldDB" id="A0A1E7YW28"/>